<dbReference type="SUPFAM" id="SSF53649">
    <property type="entry name" value="Alkaline phosphatase-like"/>
    <property type="match status" value="1"/>
</dbReference>
<keyword evidence="3" id="KW-1185">Reference proteome</keyword>
<gene>
    <name evidence="2" type="ORF">EV199_3930</name>
</gene>
<organism evidence="2 3">
    <name type="scientific">Pseudobacter ginsenosidimutans</name>
    <dbReference type="NCBI Taxonomy" id="661488"/>
    <lineage>
        <taxon>Bacteria</taxon>
        <taxon>Pseudomonadati</taxon>
        <taxon>Bacteroidota</taxon>
        <taxon>Chitinophagia</taxon>
        <taxon>Chitinophagales</taxon>
        <taxon>Chitinophagaceae</taxon>
        <taxon>Pseudobacter</taxon>
    </lineage>
</organism>
<sequence length="501" mass="54158">MIKKQWILILASCFLLKVAAAQSTKETRTLIVFFDGLRPDYITPELMPNLYAFKKQGAYGKSHHSVFPTVTRVNSASYSTGSYPVTHGLMGNSVFFPQVSPSKSLNTGEAEDLMKITEATQGKLLTTVSLGEIMQSIGKRMMVFSSGSTGQAYLQNHTISGGAIINPAMILPTSIKDSIFRDLGPVEPGGKHKWVTDALIRYGFAPNGPLVSAIWFSDPDGTAHAKGIGSPEAVASIKAVDEQFGRIVSTLREKGLTSFYNILISTDHGFMTHVGQGKKSLNQLLIENGFKQSETSEDIVTAGGAIYLKDQNPETIRKIVAMLQPLEFVGAIFTKAAKPGDQQGFVPGTLSFETIHWNHARAADILVDANWDDRVNSAGYAGASYLPGVAGHGTLSPWDVHIPLIVSGPAFKKGFETELPTSNVDLAPTVLHILNIPVPAAMNGRVMNELLQKPAANALKAAKKETIETSTDYPGGKYKVTLTRTLLGEYQYVDGAKTERK</sequence>
<accession>A0A4Q7MT43</accession>
<dbReference type="PANTHER" id="PTHR10151">
    <property type="entry name" value="ECTONUCLEOTIDE PYROPHOSPHATASE/PHOSPHODIESTERASE"/>
    <property type="match status" value="1"/>
</dbReference>
<dbReference type="AlphaFoldDB" id="A0A4Q7MT43"/>
<feature type="signal peptide" evidence="1">
    <location>
        <begin position="1"/>
        <end position="21"/>
    </location>
</feature>
<dbReference type="Gene3D" id="3.40.720.10">
    <property type="entry name" value="Alkaline Phosphatase, subunit A"/>
    <property type="match status" value="1"/>
</dbReference>
<dbReference type="RefSeq" id="WP_130542480.1">
    <property type="nucleotide sequence ID" value="NZ_CP042431.1"/>
</dbReference>
<evidence type="ECO:0000313" key="3">
    <source>
        <dbReference type="Proteomes" id="UP000293874"/>
    </source>
</evidence>
<dbReference type="PANTHER" id="PTHR10151:SF120">
    <property type="entry name" value="BIS(5'-ADENOSYL)-TRIPHOSPHATASE"/>
    <property type="match status" value="1"/>
</dbReference>
<name>A0A4Q7MT43_9BACT</name>
<feature type="chain" id="PRO_5020290416" evidence="1">
    <location>
        <begin position="22"/>
        <end position="501"/>
    </location>
</feature>
<keyword evidence="1" id="KW-0732">Signal</keyword>
<dbReference type="Pfam" id="PF01663">
    <property type="entry name" value="Phosphodiest"/>
    <property type="match status" value="1"/>
</dbReference>
<dbReference type="Proteomes" id="UP000293874">
    <property type="component" value="Unassembled WGS sequence"/>
</dbReference>
<dbReference type="EMBL" id="SGXA01000002">
    <property type="protein sequence ID" value="RZS72016.1"/>
    <property type="molecule type" value="Genomic_DNA"/>
</dbReference>
<protein>
    <submittedName>
        <fullName evidence="2">Putative AlkP superfamily pyrophosphatase or phosphodiesterase</fullName>
    </submittedName>
</protein>
<dbReference type="InterPro" id="IPR017850">
    <property type="entry name" value="Alkaline_phosphatase_core_sf"/>
</dbReference>
<dbReference type="InterPro" id="IPR002591">
    <property type="entry name" value="Phosphodiest/P_Trfase"/>
</dbReference>
<dbReference type="OrthoDB" id="9779418at2"/>
<evidence type="ECO:0000313" key="2">
    <source>
        <dbReference type="EMBL" id="RZS72016.1"/>
    </source>
</evidence>
<comment type="caution">
    <text evidence="2">The sequence shown here is derived from an EMBL/GenBank/DDBJ whole genome shotgun (WGS) entry which is preliminary data.</text>
</comment>
<reference evidence="2 3" key="1">
    <citation type="submission" date="2019-02" db="EMBL/GenBank/DDBJ databases">
        <title>Genomic Encyclopedia of Type Strains, Phase IV (KMG-IV): sequencing the most valuable type-strain genomes for metagenomic binning, comparative biology and taxonomic classification.</title>
        <authorList>
            <person name="Goeker M."/>
        </authorList>
    </citation>
    <scope>NUCLEOTIDE SEQUENCE [LARGE SCALE GENOMIC DNA]</scope>
    <source>
        <strain evidence="2 3">DSM 18116</strain>
    </source>
</reference>
<dbReference type="GO" id="GO:0016787">
    <property type="term" value="F:hydrolase activity"/>
    <property type="evidence" value="ECO:0007669"/>
    <property type="project" value="UniProtKB-ARBA"/>
</dbReference>
<evidence type="ECO:0000256" key="1">
    <source>
        <dbReference type="SAM" id="SignalP"/>
    </source>
</evidence>
<proteinExistence type="predicted"/>